<sequence>MGFNLAALLYTHDAESAVPSATDVVSILFPRSRYKNLGRGTLEQNGFPNRGDINVGTVGRGTVVATRDAMLFNPTKLHPRYLKVPLSRDVVLVAQQSVYDMFAFGHWTDGQLRRSISVNPVGKVWESIGDPEAFEAPFWAGECPVGSDYPLPFHPLDMAEAAVRTYLGIYAEGQPTQGLIGPDRIQLELFGRRSS</sequence>
<accession>A0A4R0K1X5</accession>
<dbReference type="OrthoDB" id="4772769at2"/>
<gene>
    <name evidence="1" type="ORF">E0H75_07375</name>
</gene>
<dbReference type="Proteomes" id="UP000293342">
    <property type="component" value="Unassembled WGS sequence"/>
</dbReference>
<reference evidence="1 2" key="1">
    <citation type="submission" date="2019-02" db="EMBL/GenBank/DDBJ databases">
        <title>Kribbella capetownensis sp. nov. and Kribbella speibonae sp. nov., isolated from soil.</title>
        <authorList>
            <person name="Curtis S.M."/>
            <person name="Norton I."/>
            <person name="Everest G.J."/>
            <person name="Meyers P.R."/>
        </authorList>
    </citation>
    <scope>NUCLEOTIDE SEQUENCE [LARGE SCALE GENOMIC DNA]</scope>
    <source>
        <strain evidence="1 2">YM53</strain>
    </source>
</reference>
<organism evidence="1 2">
    <name type="scientific">Kribbella capetownensis</name>
    <dbReference type="NCBI Taxonomy" id="1572659"/>
    <lineage>
        <taxon>Bacteria</taxon>
        <taxon>Bacillati</taxon>
        <taxon>Actinomycetota</taxon>
        <taxon>Actinomycetes</taxon>
        <taxon>Propionibacteriales</taxon>
        <taxon>Kribbellaceae</taxon>
        <taxon>Kribbella</taxon>
    </lineage>
</organism>
<evidence type="ECO:0000313" key="2">
    <source>
        <dbReference type="Proteomes" id="UP000293342"/>
    </source>
</evidence>
<dbReference type="Pfam" id="PF21997">
    <property type="entry name" value="DUF6928"/>
    <property type="match status" value="1"/>
</dbReference>
<dbReference type="EMBL" id="SJKD01000001">
    <property type="protein sequence ID" value="TCC53499.1"/>
    <property type="molecule type" value="Genomic_DNA"/>
</dbReference>
<comment type="caution">
    <text evidence="1">The sequence shown here is derived from an EMBL/GenBank/DDBJ whole genome shotgun (WGS) entry which is preliminary data.</text>
</comment>
<proteinExistence type="predicted"/>
<protein>
    <submittedName>
        <fullName evidence="1">Uncharacterized protein</fullName>
    </submittedName>
</protein>
<evidence type="ECO:0000313" key="1">
    <source>
        <dbReference type="EMBL" id="TCC53499.1"/>
    </source>
</evidence>
<dbReference type="InterPro" id="IPR053847">
    <property type="entry name" value="DUF6928"/>
</dbReference>
<keyword evidence="2" id="KW-1185">Reference proteome</keyword>
<dbReference type="RefSeq" id="WP_131512419.1">
    <property type="nucleotide sequence ID" value="NZ_SJKD01000001.1"/>
</dbReference>
<dbReference type="AlphaFoldDB" id="A0A4R0K1X5"/>
<name>A0A4R0K1X5_9ACTN</name>